<keyword evidence="3" id="KW-0472">Membrane</keyword>
<dbReference type="SUPFAM" id="SSF54373">
    <property type="entry name" value="FAD-linked reductases, C-terminal domain"/>
    <property type="match status" value="1"/>
</dbReference>
<evidence type="ECO:0000259" key="4">
    <source>
        <dbReference type="Pfam" id="PF01266"/>
    </source>
</evidence>
<dbReference type="Gene3D" id="3.30.9.10">
    <property type="entry name" value="D-Amino Acid Oxidase, subunit A, domain 2"/>
    <property type="match status" value="1"/>
</dbReference>
<proteinExistence type="inferred from homology"/>
<feature type="domain" description="Aminomethyltransferase C-terminal" evidence="6">
    <location>
        <begin position="726"/>
        <end position="805"/>
    </location>
</feature>
<dbReference type="Pfam" id="PF08669">
    <property type="entry name" value="GCV_T_C"/>
    <property type="match status" value="1"/>
</dbReference>
<feature type="domain" description="FAD dependent oxidoreductase central" evidence="7">
    <location>
        <begin position="375"/>
        <end position="427"/>
    </location>
</feature>
<comment type="similarity">
    <text evidence="1">Belongs to the GcvT family.</text>
</comment>
<sequence>MKSHAKVVIVGGGCVGVSVLYGLARHGCSDAILLEKSQLTAGSTWHAAGLLVTFARSTNISKMTMETIRLYKDVEDRLGVSCGLRQVGQLRVANTQERWDEFQSYIGIAEQAGVPAQLVTPSKVLELAPLLSPNPNIIGGLFHPEDGYVNPSDITMGMAKLAQEMGAKFRQNTTAQGYAQLPEGGWHVHTSDGDIKCEHLVFATGNYARENAKRVGLDLPCIPIVHQYWTTELVPELMRRKAEGSKELPILRDEDYGAYLREDVGKFQFGPYEFEEDLKLFAIDGVPKNFGADLLPEDFDAVAFQWERAVERVPALGSVGIKANTRGPFQMTPDELPLCGPAPGFQNLWLAEGVPGGILWGGTMGERLARWIVSGDPGMDMSELDSRRFGENVTKRWTADKVKETWGRHMHARVPGEDLAGARPQKTVPSYDLLTSKGAVWTTFNGYEFPRWFAPSRELAIPEHSFRRTNHMKFVEAEVRAVREAAGLLEMSPMTKFYVRGPAAAKWLDGILANALPKIGRISLSLACNTRGQIDAEYTVVRYSENWFYLVSTPNGRNYNYDQLSRLLPRDGSVVLEDVSEAMGVVAIAGPKSREILQSLTDNNLSNETFPWLSARLGEVGYARDVHLLRVSYSGELGWELHHPIGYNRHLVDLILVAGERYGMKPFGAEALESLRLEKSYRAIHRELARDLTPLEVGLSRFVKLNKGEFIGRSALQKQAETGLSRTLVTLKLPAGDTSVIAHESVYAAGQLVGRVTSGGFSYHFGHDIAMALVLPEKAVPGTQLQVNVHNELRQATVVEDSMYDPTNLRARL</sequence>
<dbReference type="InterPro" id="IPR036188">
    <property type="entry name" value="FAD/NAD-bd_sf"/>
</dbReference>
<evidence type="ECO:0000256" key="3">
    <source>
        <dbReference type="SAM" id="Phobius"/>
    </source>
</evidence>
<evidence type="ECO:0000259" key="5">
    <source>
        <dbReference type="Pfam" id="PF01571"/>
    </source>
</evidence>
<dbReference type="Gene3D" id="2.40.30.110">
    <property type="entry name" value="Aminomethyltransferase beta-barrel domains"/>
    <property type="match status" value="1"/>
</dbReference>
<feature type="domain" description="FAD dependent oxidoreductase" evidence="4">
    <location>
        <begin position="6"/>
        <end position="371"/>
    </location>
</feature>
<evidence type="ECO:0000313" key="9">
    <source>
        <dbReference type="Proteomes" id="UP001271249"/>
    </source>
</evidence>
<reference evidence="8 9" key="1">
    <citation type="submission" date="2023-08" db="EMBL/GenBank/DDBJ databases">
        <title>Implementing the SeqCode for naming new Mesorhizobium species isolated from Vachellia karroo root nodules.</title>
        <authorList>
            <person name="Van Lill M."/>
        </authorList>
    </citation>
    <scope>NUCLEOTIDE SEQUENCE [LARGE SCALE GENOMIC DNA]</scope>
    <source>
        <strain evidence="8 9">VK22B</strain>
    </source>
</reference>
<keyword evidence="2" id="KW-0560">Oxidoreductase</keyword>
<dbReference type="InterPro" id="IPR006222">
    <property type="entry name" value="GCVT_N"/>
</dbReference>
<dbReference type="SUPFAM" id="SSF103025">
    <property type="entry name" value="Folate-binding domain"/>
    <property type="match status" value="1"/>
</dbReference>
<feature type="transmembrane region" description="Helical" evidence="3">
    <location>
        <begin position="7"/>
        <end position="24"/>
    </location>
</feature>
<dbReference type="SUPFAM" id="SSF101790">
    <property type="entry name" value="Aminomethyltransferase beta-barrel domain"/>
    <property type="match status" value="1"/>
</dbReference>
<evidence type="ECO:0000259" key="6">
    <source>
        <dbReference type="Pfam" id="PF08669"/>
    </source>
</evidence>
<comment type="caution">
    <text evidence="8">The sequence shown here is derived from an EMBL/GenBank/DDBJ whole genome shotgun (WGS) entry which is preliminary data.</text>
</comment>
<accession>A0ABU4ZAK2</accession>
<feature type="domain" description="GCVT N-terminal" evidence="5">
    <location>
        <begin position="431"/>
        <end position="707"/>
    </location>
</feature>
<keyword evidence="3" id="KW-1133">Transmembrane helix</keyword>
<dbReference type="Pfam" id="PF01266">
    <property type="entry name" value="DAO"/>
    <property type="match status" value="1"/>
</dbReference>
<evidence type="ECO:0000313" key="8">
    <source>
        <dbReference type="EMBL" id="MDX8496259.1"/>
    </source>
</evidence>
<keyword evidence="9" id="KW-1185">Reference proteome</keyword>
<dbReference type="InterPro" id="IPR006076">
    <property type="entry name" value="FAD-dep_OxRdtase"/>
</dbReference>
<dbReference type="PANTHER" id="PTHR43757">
    <property type="entry name" value="AMINOMETHYLTRANSFERASE"/>
    <property type="match status" value="1"/>
</dbReference>
<dbReference type="Pfam" id="PF01571">
    <property type="entry name" value="GCV_T"/>
    <property type="match status" value="1"/>
</dbReference>
<evidence type="ECO:0000256" key="2">
    <source>
        <dbReference type="ARBA" id="ARBA00023002"/>
    </source>
</evidence>
<dbReference type="PANTHER" id="PTHR43757:SF2">
    <property type="entry name" value="AMINOMETHYLTRANSFERASE, MITOCHONDRIAL"/>
    <property type="match status" value="1"/>
</dbReference>
<evidence type="ECO:0000256" key="1">
    <source>
        <dbReference type="ARBA" id="ARBA00008609"/>
    </source>
</evidence>
<protein>
    <submittedName>
        <fullName evidence="8">FAD-dependent oxidoreductase</fullName>
    </submittedName>
</protein>
<dbReference type="InterPro" id="IPR027266">
    <property type="entry name" value="TrmE/GcvT-like"/>
</dbReference>
<dbReference type="Gene3D" id="3.30.1360.120">
    <property type="entry name" value="Probable tRNA modification gtpase trme, domain 1"/>
    <property type="match status" value="1"/>
</dbReference>
<organism evidence="8 9">
    <name type="scientific">Mesorhizobium captivum</name>
    <dbReference type="NCBI Taxonomy" id="3072319"/>
    <lineage>
        <taxon>Bacteria</taxon>
        <taxon>Pseudomonadati</taxon>
        <taxon>Pseudomonadota</taxon>
        <taxon>Alphaproteobacteria</taxon>
        <taxon>Hyphomicrobiales</taxon>
        <taxon>Phyllobacteriaceae</taxon>
        <taxon>Mesorhizobium</taxon>
    </lineage>
</organism>
<dbReference type="Gene3D" id="3.30.70.1400">
    <property type="entry name" value="Aminomethyltransferase beta-barrel domains"/>
    <property type="match status" value="1"/>
</dbReference>
<dbReference type="Gene3D" id="3.50.50.60">
    <property type="entry name" value="FAD/NAD(P)-binding domain"/>
    <property type="match status" value="1"/>
</dbReference>
<keyword evidence="3" id="KW-0812">Transmembrane</keyword>
<dbReference type="Pfam" id="PF16350">
    <property type="entry name" value="FAO_M"/>
    <property type="match status" value="1"/>
</dbReference>
<dbReference type="RefSeq" id="WP_320229961.1">
    <property type="nucleotide sequence ID" value="NZ_JAVIJC010000056.1"/>
</dbReference>
<gene>
    <name evidence="8" type="ORF">RFN29_32545</name>
</gene>
<evidence type="ECO:0000259" key="7">
    <source>
        <dbReference type="Pfam" id="PF16350"/>
    </source>
</evidence>
<dbReference type="EMBL" id="JAVIJC010000056">
    <property type="protein sequence ID" value="MDX8496259.1"/>
    <property type="molecule type" value="Genomic_DNA"/>
</dbReference>
<dbReference type="InterPro" id="IPR013977">
    <property type="entry name" value="GcvT_C"/>
</dbReference>
<dbReference type="InterPro" id="IPR032503">
    <property type="entry name" value="FAO_M"/>
</dbReference>
<name>A0ABU4ZAK2_9HYPH</name>
<dbReference type="Proteomes" id="UP001271249">
    <property type="component" value="Unassembled WGS sequence"/>
</dbReference>
<dbReference type="InterPro" id="IPR029043">
    <property type="entry name" value="GcvT/YgfZ_C"/>
</dbReference>
<dbReference type="SUPFAM" id="SSF51905">
    <property type="entry name" value="FAD/NAD(P)-binding domain"/>
    <property type="match status" value="1"/>
</dbReference>
<dbReference type="InterPro" id="IPR028896">
    <property type="entry name" value="GcvT/YgfZ/DmdA"/>
</dbReference>